<gene>
    <name evidence="1" type="ORF">ACFQHK_16750</name>
</gene>
<dbReference type="EMBL" id="JBHSXM010000003">
    <property type="protein sequence ID" value="MFC6838133.1"/>
    <property type="molecule type" value="Genomic_DNA"/>
</dbReference>
<evidence type="ECO:0000313" key="2">
    <source>
        <dbReference type="Proteomes" id="UP001596406"/>
    </source>
</evidence>
<dbReference type="RefSeq" id="WP_304449852.1">
    <property type="nucleotide sequence ID" value="NZ_JARRAH010000003.1"/>
</dbReference>
<reference evidence="1 2" key="1">
    <citation type="journal article" date="2019" name="Int. J. Syst. Evol. Microbiol.">
        <title>The Global Catalogue of Microorganisms (GCM) 10K type strain sequencing project: providing services to taxonomists for standard genome sequencing and annotation.</title>
        <authorList>
            <consortium name="The Broad Institute Genomics Platform"/>
            <consortium name="The Broad Institute Genome Sequencing Center for Infectious Disease"/>
            <person name="Wu L."/>
            <person name="Ma J."/>
        </authorList>
    </citation>
    <scope>NUCLEOTIDE SEQUENCE [LARGE SCALE GENOMIC DNA]</scope>
    <source>
        <strain evidence="1 2">PSRA2</strain>
    </source>
</reference>
<evidence type="ECO:0000313" key="1">
    <source>
        <dbReference type="EMBL" id="MFC6838133.1"/>
    </source>
</evidence>
<comment type="caution">
    <text evidence="1">The sequence shown here is derived from an EMBL/GenBank/DDBJ whole genome shotgun (WGS) entry which is preliminary data.</text>
</comment>
<dbReference type="Proteomes" id="UP001596406">
    <property type="component" value="Unassembled WGS sequence"/>
</dbReference>
<protein>
    <submittedName>
        <fullName evidence="1">Uncharacterized protein</fullName>
    </submittedName>
</protein>
<keyword evidence="2" id="KW-1185">Reference proteome</keyword>
<sequence length="48" mass="4917">MLALTGYDPSGDDTTFVRALADGQELVDSTTVTVDAGDSGPVTVDLDD</sequence>
<organism evidence="1 2">
    <name type="scientific">Halomarina ordinaria</name>
    <dbReference type="NCBI Taxonomy" id="3033939"/>
    <lineage>
        <taxon>Archaea</taxon>
        <taxon>Methanobacteriati</taxon>
        <taxon>Methanobacteriota</taxon>
        <taxon>Stenosarchaea group</taxon>
        <taxon>Halobacteria</taxon>
        <taxon>Halobacteriales</taxon>
        <taxon>Natronomonadaceae</taxon>
        <taxon>Halomarina</taxon>
    </lineage>
</organism>
<proteinExistence type="predicted"/>
<dbReference type="AlphaFoldDB" id="A0ABD5UCN9"/>
<name>A0ABD5UCN9_9EURY</name>
<accession>A0ABD5UCN9</accession>